<dbReference type="AlphaFoldDB" id="A0A7J7C5E1"/>
<keyword evidence="2" id="KW-0238">DNA-binding</keyword>
<reference evidence="6 7" key="1">
    <citation type="journal article" date="2020" name="Nat. Commun.">
        <title>Genome of Tripterygium wilfordii and identification of cytochrome P450 involved in triptolide biosynthesis.</title>
        <authorList>
            <person name="Tu L."/>
            <person name="Su P."/>
            <person name="Zhang Z."/>
            <person name="Gao L."/>
            <person name="Wang J."/>
            <person name="Hu T."/>
            <person name="Zhou J."/>
            <person name="Zhang Y."/>
            <person name="Zhao Y."/>
            <person name="Liu Y."/>
            <person name="Song Y."/>
            <person name="Tong Y."/>
            <person name="Lu Y."/>
            <person name="Yang J."/>
            <person name="Xu C."/>
            <person name="Jia M."/>
            <person name="Peters R.J."/>
            <person name="Huang L."/>
            <person name="Gao W."/>
        </authorList>
    </citation>
    <scope>NUCLEOTIDE SEQUENCE [LARGE SCALE GENOMIC DNA]</scope>
    <source>
        <strain evidence="7">cv. XIE 37</strain>
        <tissue evidence="6">Leaf</tissue>
    </source>
</reference>
<accession>A0A7J7C5E1</accession>
<dbReference type="PROSITE" id="PS51005">
    <property type="entry name" value="NAC"/>
    <property type="match status" value="1"/>
</dbReference>
<evidence type="ECO:0000256" key="1">
    <source>
        <dbReference type="ARBA" id="ARBA00023015"/>
    </source>
</evidence>
<evidence type="ECO:0000256" key="3">
    <source>
        <dbReference type="ARBA" id="ARBA00023163"/>
    </source>
</evidence>
<evidence type="ECO:0000256" key="4">
    <source>
        <dbReference type="ARBA" id="ARBA00023242"/>
    </source>
</evidence>
<dbReference type="InterPro" id="IPR003441">
    <property type="entry name" value="NAC-dom"/>
</dbReference>
<keyword evidence="3" id="KW-0804">Transcription</keyword>
<dbReference type="SUPFAM" id="SSF101941">
    <property type="entry name" value="NAC domain"/>
    <property type="match status" value="1"/>
</dbReference>
<evidence type="ECO:0000313" key="6">
    <source>
        <dbReference type="EMBL" id="KAF5729338.1"/>
    </source>
</evidence>
<dbReference type="GO" id="GO:0003677">
    <property type="term" value="F:DNA binding"/>
    <property type="evidence" value="ECO:0007669"/>
    <property type="project" value="UniProtKB-KW"/>
</dbReference>
<dbReference type="InParanoid" id="A0A7J7C5E1"/>
<dbReference type="EMBL" id="JAAARO010000021">
    <property type="protein sequence ID" value="KAF5729338.1"/>
    <property type="molecule type" value="Genomic_DNA"/>
</dbReference>
<dbReference type="GO" id="GO:0048731">
    <property type="term" value="P:system development"/>
    <property type="evidence" value="ECO:0007669"/>
    <property type="project" value="TreeGrafter"/>
</dbReference>
<dbReference type="GO" id="GO:0006355">
    <property type="term" value="P:regulation of DNA-templated transcription"/>
    <property type="evidence" value="ECO:0007669"/>
    <property type="project" value="InterPro"/>
</dbReference>
<dbReference type="Proteomes" id="UP000593562">
    <property type="component" value="Unassembled WGS sequence"/>
</dbReference>
<keyword evidence="4" id="KW-0539">Nucleus</keyword>
<protein>
    <recommendedName>
        <fullName evidence="5">NAC domain-containing protein</fullName>
    </recommendedName>
</protein>
<comment type="caution">
    <text evidence="6">The sequence shown here is derived from an EMBL/GenBank/DDBJ whole genome shotgun (WGS) entry which is preliminary data.</text>
</comment>
<feature type="domain" description="NAC" evidence="5">
    <location>
        <begin position="11"/>
        <end position="154"/>
    </location>
</feature>
<evidence type="ECO:0000256" key="2">
    <source>
        <dbReference type="ARBA" id="ARBA00023125"/>
    </source>
</evidence>
<dbReference type="PANTHER" id="PTHR31719:SF164">
    <property type="entry name" value="NAC DOMAIN-CONTAINING PROTEIN"/>
    <property type="match status" value="1"/>
</dbReference>
<dbReference type="InterPro" id="IPR036093">
    <property type="entry name" value="NAC_dom_sf"/>
</dbReference>
<dbReference type="Gene3D" id="2.170.150.80">
    <property type="entry name" value="NAC domain"/>
    <property type="match status" value="1"/>
</dbReference>
<keyword evidence="1" id="KW-0805">Transcription regulation</keyword>
<keyword evidence="7" id="KW-1185">Reference proteome</keyword>
<organism evidence="6 7">
    <name type="scientific">Tripterygium wilfordii</name>
    <name type="common">Thunder God vine</name>
    <dbReference type="NCBI Taxonomy" id="458696"/>
    <lineage>
        <taxon>Eukaryota</taxon>
        <taxon>Viridiplantae</taxon>
        <taxon>Streptophyta</taxon>
        <taxon>Embryophyta</taxon>
        <taxon>Tracheophyta</taxon>
        <taxon>Spermatophyta</taxon>
        <taxon>Magnoliopsida</taxon>
        <taxon>eudicotyledons</taxon>
        <taxon>Gunneridae</taxon>
        <taxon>Pentapetalae</taxon>
        <taxon>rosids</taxon>
        <taxon>fabids</taxon>
        <taxon>Celastrales</taxon>
        <taxon>Celastraceae</taxon>
        <taxon>Tripterygium</taxon>
    </lineage>
</organism>
<name>A0A7J7C5E1_TRIWF</name>
<gene>
    <name evidence="6" type="ORF">HS088_TW21G01503</name>
</gene>
<dbReference type="PANTHER" id="PTHR31719">
    <property type="entry name" value="NAC TRANSCRIPTION FACTOR 56"/>
    <property type="match status" value="1"/>
</dbReference>
<evidence type="ECO:0000259" key="5">
    <source>
        <dbReference type="PROSITE" id="PS51005"/>
    </source>
</evidence>
<evidence type="ECO:0000313" key="7">
    <source>
        <dbReference type="Proteomes" id="UP000593562"/>
    </source>
</evidence>
<dbReference type="Pfam" id="PF02365">
    <property type="entry name" value="NAM"/>
    <property type="match status" value="1"/>
</dbReference>
<proteinExistence type="predicted"/>
<sequence length="204" mass="23615">MSNTSRVPRKLAPGFHFQPTKQELILQYLQKKVKGLPLPPLNTIIECDLYDKEERWRNVFEQDRSSKIRYFFTKLEKKTGKSSRCNRETGYGVWKGQKHSRVYDKKRFIGKDGLFTYKAKKGTQGNNDNWVMHEHSLGDSLLGNDYVVCRVENKNEEGIVLAKHNPHRELRNIDNAGIHDTNPAIPAAVTLEVQSNNIQFTEIE</sequence>